<feature type="compositionally biased region" description="Low complexity" evidence="1">
    <location>
        <begin position="531"/>
        <end position="540"/>
    </location>
</feature>
<keyword evidence="3" id="KW-1185">Reference proteome</keyword>
<dbReference type="OrthoDB" id="3068450at2759"/>
<reference evidence="2" key="1">
    <citation type="submission" date="2018-04" db="EMBL/GenBank/DDBJ databases">
        <title>Whole genome sequencing of Hypsizygus marmoreus.</title>
        <authorList>
            <person name="Choi I.-G."/>
            <person name="Min B."/>
            <person name="Kim J.-G."/>
            <person name="Kim S."/>
            <person name="Oh Y.-L."/>
            <person name="Kong W.-S."/>
            <person name="Park H."/>
            <person name="Jeong J."/>
            <person name="Song E.-S."/>
        </authorList>
    </citation>
    <scope>NUCLEOTIDE SEQUENCE [LARGE SCALE GENOMIC DNA]</scope>
    <source>
        <strain evidence="2">51987-8</strain>
    </source>
</reference>
<sequence length="654" mass="70476">MPNWVGFVASASWFLCVKRLNGEHSRSPETVFSSSSPSSSSSSSSAMPSSPSSAMPSSPSETTPGPFSLVEFGNLVAFALDNHADRFSETFLQFDPDLLTATHTFHHGRVVDGVPSSSLPSSSPLSRMRATVTTSSRCSPSRLGPRQLLDKIKRQASALVLRPAHFAATEPEKPAQPILTVSPYSNSIHGCSSFFEPDSDEENDDFVPYLPLASKYERAAAAAEKAESVPDLTATRKHTHTTGSLSIFSRPSSSITTPPPSPKSARSVSTTSTTTEPYSPITPTTPMFAANISDHSHSGSAESGESYHNHRWSLCTDESFPHSHSSSSYQHHPFANAQPDDPFAKGSVQVVRHSQDGSQGFYNHRLSPASRSSVRRKRRTQPAPAPSRPPPQCPLPTLPLSSSSESESGSDLPLHPTRPETPCEWTLRLGVPTLPSKLHSTPTTPPRKRTEGALKPQVLRHKPRGNLVLRINVPKEQPPGAGFQDWTLLLPLDVPPASTSARTRAKSFSTPVSASACPSSWQLPVPAPRVRTTSAATTSRIQKQVHPPRTADSTSSEASTSSTSTVVPGAVQRLRLAEEEREKDRQRMKTLAALTSSFVRAPSSPFDESWLEDGVDAVVGEIRTDDGEEAEGDMDADSIVSGTYYSARSSFTTL</sequence>
<feature type="compositionally biased region" description="Low complexity" evidence="1">
    <location>
        <begin position="550"/>
        <end position="565"/>
    </location>
</feature>
<feature type="compositionally biased region" description="Low complexity" evidence="1">
    <location>
        <begin position="322"/>
        <end position="334"/>
    </location>
</feature>
<gene>
    <name evidence="2" type="ORF">Hypma_008254</name>
</gene>
<feature type="compositionally biased region" description="Low complexity" evidence="1">
    <location>
        <begin position="244"/>
        <end position="256"/>
    </location>
</feature>
<comment type="caution">
    <text evidence="2">The sequence shown here is derived from an EMBL/GenBank/DDBJ whole genome shotgun (WGS) entry which is preliminary data.</text>
</comment>
<feature type="region of interest" description="Disordered" evidence="1">
    <location>
        <begin position="529"/>
        <end position="567"/>
    </location>
</feature>
<evidence type="ECO:0000313" key="2">
    <source>
        <dbReference type="EMBL" id="RDB24590.1"/>
    </source>
</evidence>
<evidence type="ECO:0000256" key="1">
    <source>
        <dbReference type="SAM" id="MobiDB-lite"/>
    </source>
</evidence>
<feature type="compositionally biased region" description="Low complexity" evidence="1">
    <location>
        <begin position="33"/>
        <end position="60"/>
    </location>
</feature>
<feature type="compositionally biased region" description="Low complexity" evidence="1">
    <location>
        <begin position="115"/>
        <end position="126"/>
    </location>
</feature>
<organism evidence="2 3">
    <name type="scientific">Hypsizygus marmoreus</name>
    <name type="common">White beech mushroom</name>
    <name type="synonym">Agaricus marmoreus</name>
    <dbReference type="NCBI Taxonomy" id="39966"/>
    <lineage>
        <taxon>Eukaryota</taxon>
        <taxon>Fungi</taxon>
        <taxon>Dikarya</taxon>
        <taxon>Basidiomycota</taxon>
        <taxon>Agaricomycotina</taxon>
        <taxon>Agaricomycetes</taxon>
        <taxon>Agaricomycetidae</taxon>
        <taxon>Agaricales</taxon>
        <taxon>Tricholomatineae</taxon>
        <taxon>Lyophyllaceae</taxon>
        <taxon>Hypsizygus</taxon>
    </lineage>
</organism>
<feature type="compositionally biased region" description="Low complexity" evidence="1">
    <location>
        <begin position="398"/>
        <end position="414"/>
    </location>
</feature>
<protein>
    <submittedName>
        <fullName evidence="2">Uncharacterized protein</fullName>
    </submittedName>
</protein>
<feature type="compositionally biased region" description="Low complexity" evidence="1">
    <location>
        <begin position="263"/>
        <end position="286"/>
    </location>
</feature>
<dbReference type="AlphaFoldDB" id="A0A369JTP1"/>
<feature type="region of interest" description="Disordered" evidence="1">
    <location>
        <begin position="24"/>
        <end position="63"/>
    </location>
</feature>
<dbReference type="InParanoid" id="A0A369JTP1"/>
<feature type="region of interest" description="Disordered" evidence="1">
    <location>
        <begin position="319"/>
        <end position="421"/>
    </location>
</feature>
<feature type="region of interest" description="Disordered" evidence="1">
    <location>
        <begin position="226"/>
        <end position="306"/>
    </location>
</feature>
<accession>A0A369JTP1</accession>
<name>A0A369JTP1_HYPMA</name>
<feature type="region of interest" description="Disordered" evidence="1">
    <location>
        <begin position="114"/>
        <end position="143"/>
    </location>
</feature>
<dbReference type="EMBL" id="LUEZ02000042">
    <property type="protein sequence ID" value="RDB24590.1"/>
    <property type="molecule type" value="Genomic_DNA"/>
</dbReference>
<dbReference type="Proteomes" id="UP000076154">
    <property type="component" value="Unassembled WGS sequence"/>
</dbReference>
<proteinExistence type="predicted"/>
<feature type="compositionally biased region" description="Pro residues" evidence="1">
    <location>
        <begin position="383"/>
        <end position="397"/>
    </location>
</feature>
<evidence type="ECO:0000313" key="3">
    <source>
        <dbReference type="Proteomes" id="UP000076154"/>
    </source>
</evidence>